<keyword evidence="3" id="KW-1185">Reference proteome</keyword>
<evidence type="ECO:0000313" key="2">
    <source>
        <dbReference type="EMBL" id="QDU08671.1"/>
    </source>
</evidence>
<proteinExistence type="predicted"/>
<gene>
    <name evidence="2" type="ORF">V202x_20410</name>
</gene>
<feature type="region of interest" description="Disordered" evidence="1">
    <location>
        <begin position="17"/>
        <end position="37"/>
    </location>
</feature>
<dbReference type="EMBL" id="CP037422">
    <property type="protein sequence ID" value="QDU08671.1"/>
    <property type="molecule type" value="Genomic_DNA"/>
</dbReference>
<organism evidence="2 3">
    <name type="scientific">Gimesia aquarii</name>
    <dbReference type="NCBI Taxonomy" id="2527964"/>
    <lineage>
        <taxon>Bacteria</taxon>
        <taxon>Pseudomonadati</taxon>
        <taxon>Planctomycetota</taxon>
        <taxon>Planctomycetia</taxon>
        <taxon>Planctomycetales</taxon>
        <taxon>Planctomycetaceae</taxon>
        <taxon>Gimesia</taxon>
    </lineage>
</organism>
<protein>
    <submittedName>
        <fullName evidence="2">Uncharacterized protein</fullName>
    </submittedName>
</protein>
<evidence type="ECO:0000313" key="3">
    <source>
        <dbReference type="Proteomes" id="UP000318384"/>
    </source>
</evidence>
<dbReference type="RefSeq" id="WP_145173724.1">
    <property type="nucleotide sequence ID" value="NZ_CP037422.1"/>
</dbReference>
<sequence length="144" mass="15058">MPIEYLGYDPLPHISKQPVQNLMGSPQTTASAPSPQFGSTGGSNIPLGAATDLSGCVSLIGPLQVCWELSTSNMQATVMLKILGATIATGTISKEHPCVMLSGGNDMAKAELKLCLVDLSKIVLSGKACAFETCKSFEIVLVSW</sequence>
<evidence type="ECO:0000256" key="1">
    <source>
        <dbReference type="SAM" id="MobiDB-lite"/>
    </source>
</evidence>
<dbReference type="Proteomes" id="UP000318384">
    <property type="component" value="Chromosome"/>
</dbReference>
<dbReference type="AlphaFoldDB" id="A0A517WTV4"/>
<accession>A0A517WTV4</accession>
<name>A0A517WTV4_9PLAN</name>
<reference evidence="2 3" key="1">
    <citation type="submission" date="2019-03" db="EMBL/GenBank/DDBJ databases">
        <title>Deep-cultivation of Planctomycetes and their phenomic and genomic characterization uncovers novel biology.</title>
        <authorList>
            <person name="Wiegand S."/>
            <person name="Jogler M."/>
            <person name="Boedeker C."/>
            <person name="Pinto D."/>
            <person name="Vollmers J."/>
            <person name="Rivas-Marin E."/>
            <person name="Kohn T."/>
            <person name="Peeters S.H."/>
            <person name="Heuer A."/>
            <person name="Rast P."/>
            <person name="Oberbeckmann S."/>
            <person name="Bunk B."/>
            <person name="Jeske O."/>
            <person name="Meyerdierks A."/>
            <person name="Storesund J.E."/>
            <person name="Kallscheuer N."/>
            <person name="Luecker S."/>
            <person name="Lage O.M."/>
            <person name="Pohl T."/>
            <person name="Merkel B.J."/>
            <person name="Hornburger P."/>
            <person name="Mueller R.-W."/>
            <person name="Bruemmer F."/>
            <person name="Labrenz M."/>
            <person name="Spormann A.M."/>
            <person name="Op den Camp H."/>
            <person name="Overmann J."/>
            <person name="Amann R."/>
            <person name="Jetten M.S.M."/>
            <person name="Mascher T."/>
            <person name="Medema M.H."/>
            <person name="Devos D.P."/>
            <person name="Kaster A.-K."/>
            <person name="Ovreas L."/>
            <person name="Rohde M."/>
            <person name="Galperin M.Y."/>
            <person name="Jogler C."/>
        </authorList>
    </citation>
    <scope>NUCLEOTIDE SEQUENCE [LARGE SCALE GENOMIC DNA]</scope>
    <source>
        <strain evidence="2 3">V202</strain>
    </source>
</reference>